<dbReference type="InterPro" id="IPR012340">
    <property type="entry name" value="NA-bd_OB-fold"/>
</dbReference>
<organism evidence="7 8">
    <name type="scientific">Photobacterium frigidiphilum</name>
    <dbReference type="NCBI Taxonomy" id="264736"/>
    <lineage>
        <taxon>Bacteria</taxon>
        <taxon>Pseudomonadati</taxon>
        <taxon>Pseudomonadota</taxon>
        <taxon>Gammaproteobacteria</taxon>
        <taxon>Vibrionales</taxon>
        <taxon>Vibrionaceae</taxon>
        <taxon>Photobacterium</taxon>
    </lineage>
</organism>
<protein>
    <recommendedName>
        <fullName evidence="6">NfeD-like C-terminal domain-containing protein</fullName>
    </recommendedName>
</protein>
<evidence type="ECO:0000256" key="3">
    <source>
        <dbReference type="ARBA" id="ARBA00022989"/>
    </source>
</evidence>
<name>A0A2T3JEK1_9GAMM</name>
<dbReference type="GO" id="GO:0005886">
    <property type="term" value="C:plasma membrane"/>
    <property type="evidence" value="ECO:0007669"/>
    <property type="project" value="TreeGrafter"/>
</dbReference>
<dbReference type="PANTHER" id="PTHR33507:SF3">
    <property type="entry name" value="INNER MEMBRANE PROTEIN YBBJ"/>
    <property type="match status" value="1"/>
</dbReference>
<dbReference type="Pfam" id="PF01957">
    <property type="entry name" value="NfeD"/>
    <property type="match status" value="1"/>
</dbReference>
<keyword evidence="2 5" id="KW-0812">Transmembrane</keyword>
<feature type="domain" description="NfeD-like C-terminal" evidence="6">
    <location>
        <begin position="93"/>
        <end position="148"/>
    </location>
</feature>
<comment type="caution">
    <text evidence="7">The sequence shown here is derived from an EMBL/GenBank/DDBJ whole genome shotgun (WGS) entry which is preliminary data.</text>
</comment>
<dbReference type="AlphaFoldDB" id="A0A2T3JEK1"/>
<sequence>MIALLEQMNFWHWVAFGLALLLLELLGTAGYLLWLGVSAVLVGLLLSFLPLSWPLQWLTFAVFSLFTTWLWWRYQSKKDRAEDEGRTLNKRSEQLIGQVSVLDEPLAAGTGRMRLGDTTWLVRTDVALEAGVLVEVIDVDGIMLIIQPKAQK</sequence>
<evidence type="ECO:0000313" key="8">
    <source>
        <dbReference type="Proteomes" id="UP000240987"/>
    </source>
</evidence>
<dbReference type="RefSeq" id="WP_107243489.1">
    <property type="nucleotide sequence ID" value="NZ_PYMJ01000015.1"/>
</dbReference>
<gene>
    <name evidence="7" type="ORF">C9J12_15195</name>
</gene>
<keyword evidence="8" id="KW-1185">Reference proteome</keyword>
<evidence type="ECO:0000256" key="4">
    <source>
        <dbReference type="ARBA" id="ARBA00023136"/>
    </source>
</evidence>
<dbReference type="PANTHER" id="PTHR33507">
    <property type="entry name" value="INNER MEMBRANE PROTEIN YBBJ"/>
    <property type="match status" value="1"/>
</dbReference>
<evidence type="ECO:0000259" key="6">
    <source>
        <dbReference type="Pfam" id="PF01957"/>
    </source>
</evidence>
<feature type="transmembrane region" description="Helical" evidence="5">
    <location>
        <begin position="54"/>
        <end position="72"/>
    </location>
</feature>
<reference evidence="7 8" key="1">
    <citation type="submission" date="2018-01" db="EMBL/GenBank/DDBJ databases">
        <title>Whole genome sequencing of Histamine producing bacteria.</title>
        <authorList>
            <person name="Butler K."/>
        </authorList>
    </citation>
    <scope>NUCLEOTIDE SEQUENCE [LARGE SCALE GENOMIC DNA]</scope>
    <source>
        <strain evidence="7 8">JCM 12947</strain>
    </source>
</reference>
<dbReference type="EMBL" id="PYMJ01000015">
    <property type="protein sequence ID" value="PSU47342.1"/>
    <property type="molecule type" value="Genomic_DNA"/>
</dbReference>
<evidence type="ECO:0000313" key="7">
    <source>
        <dbReference type="EMBL" id="PSU47342.1"/>
    </source>
</evidence>
<evidence type="ECO:0000256" key="1">
    <source>
        <dbReference type="ARBA" id="ARBA00004141"/>
    </source>
</evidence>
<dbReference type="Proteomes" id="UP000240987">
    <property type="component" value="Unassembled WGS sequence"/>
</dbReference>
<keyword evidence="4 5" id="KW-0472">Membrane</keyword>
<evidence type="ECO:0000256" key="5">
    <source>
        <dbReference type="SAM" id="Phobius"/>
    </source>
</evidence>
<dbReference type="OrthoDB" id="6402862at2"/>
<feature type="transmembrane region" description="Helical" evidence="5">
    <location>
        <begin position="12"/>
        <end position="34"/>
    </location>
</feature>
<dbReference type="Gene3D" id="2.40.50.140">
    <property type="entry name" value="Nucleic acid-binding proteins"/>
    <property type="match status" value="1"/>
</dbReference>
<evidence type="ECO:0000256" key="2">
    <source>
        <dbReference type="ARBA" id="ARBA00022692"/>
    </source>
</evidence>
<proteinExistence type="predicted"/>
<dbReference type="InterPro" id="IPR002810">
    <property type="entry name" value="NfeD-like_C"/>
</dbReference>
<comment type="subcellular location">
    <subcellularLocation>
        <location evidence="1">Membrane</location>
        <topology evidence="1">Multi-pass membrane protein</topology>
    </subcellularLocation>
</comment>
<dbReference type="InterPro" id="IPR052165">
    <property type="entry name" value="Membrane_assoc_protease"/>
</dbReference>
<accession>A0A2T3JEK1</accession>
<keyword evidence="3 5" id="KW-1133">Transmembrane helix</keyword>